<feature type="region of interest" description="Disordered" evidence="2">
    <location>
        <begin position="233"/>
        <end position="263"/>
    </location>
</feature>
<feature type="compositionally biased region" description="Basic and acidic residues" evidence="2">
    <location>
        <begin position="729"/>
        <end position="738"/>
    </location>
</feature>
<feature type="compositionally biased region" description="Polar residues" evidence="2">
    <location>
        <begin position="173"/>
        <end position="186"/>
    </location>
</feature>
<feature type="region of interest" description="Disordered" evidence="2">
    <location>
        <begin position="109"/>
        <end position="215"/>
    </location>
</feature>
<feature type="region of interest" description="Disordered" evidence="2">
    <location>
        <begin position="716"/>
        <end position="823"/>
    </location>
</feature>
<feature type="compositionally biased region" description="Polar residues" evidence="2">
    <location>
        <begin position="194"/>
        <end position="209"/>
    </location>
</feature>
<protein>
    <submittedName>
        <fullName evidence="3">Uncharacterized protein</fullName>
    </submittedName>
</protein>
<dbReference type="AlphaFoldDB" id="A0A813T9G1"/>
<dbReference type="Proteomes" id="UP000663852">
    <property type="component" value="Unassembled WGS sequence"/>
</dbReference>
<feature type="compositionally biased region" description="Polar residues" evidence="2">
    <location>
        <begin position="129"/>
        <end position="146"/>
    </location>
</feature>
<feature type="compositionally biased region" description="Polar residues" evidence="2">
    <location>
        <begin position="606"/>
        <end position="615"/>
    </location>
</feature>
<comment type="similarity">
    <text evidence="1">Belongs to the SAPAP family.</text>
</comment>
<reference evidence="3" key="1">
    <citation type="submission" date="2021-02" db="EMBL/GenBank/DDBJ databases">
        <authorList>
            <person name="Nowell W R."/>
        </authorList>
    </citation>
    <scope>NUCLEOTIDE SEQUENCE</scope>
</reference>
<feature type="compositionally biased region" description="Polar residues" evidence="2">
    <location>
        <begin position="1"/>
        <end position="19"/>
    </location>
</feature>
<comment type="caution">
    <text evidence="3">The sequence shown here is derived from an EMBL/GenBank/DDBJ whole genome shotgun (WGS) entry which is preliminary data.</text>
</comment>
<dbReference type="InterPro" id="IPR005026">
    <property type="entry name" value="SAPAP"/>
</dbReference>
<feature type="compositionally biased region" description="Polar residues" evidence="2">
    <location>
        <begin position="248"/>
        <end position="259"/>
    </location>
</feature>
<dbReference type="OrthoDB" id="10023951at2759"/>
<name>A0A813T9G1_ADIRI</name>
<gene>
    <name evidence="3" type="ORF">EDS130_LOCUS5173</name>
</gene>
<dbReference type="GO" id="GO:0023052">
    <property type="term" value="P:signaling"/>
    <property type="evidence" value="ECO:0007669"/>
    <property type="project" value="InterPro"/>
</dbReference>
<proteinExistence type="inferred from homology"/>
<evidence type="ECO:0000313" key="3">
    <source>
        <dbReference type="EMBL" id="CAF0807510.1"/>
    </source>
</evidence>
<feature type="region of interest" description="Disordered" evidence="2">
    <location>
        <begin position="889"/>
        <end position="929"/>
    </location>
</feature>
<feature type="compositionally biased region" description="Polar residues" evidence="2">
    <location>
        <begin position="38"/>
        <end position="54"/>
    </location>
</feature>
<feature type="region of interest" description="Disordered" evidence="2">
    <location>
        <begin position="1"/>
        <end position="90"/>
    </location>
</feature>
<feature type="region of interest" description="Disordered" evidence="2">
    <location>
        <begin position="586"/>
        <end position="623"/>
    </location>
</feature>
<dbReference type="EMBL" id="CAJNOJ010000014">
    <property type="protein sequence ID" value="CAF0807510.1"/>
    <property type="molecule type" value="Genomic_DNA"/>
</dbReference>
<evidence type="ECO:0000256" key="2">
    <source>
        <dbReference type="SAM" id="MobiDB-lite"/>
    </source>
</evidence>
<evidence type="ECO:0000256" key="1">
    <source>
        <dbReference type="ARBA" id="ARBA00008839"/>
    </source>
</evidence>
<evidence type="ECO:0000313" key="4">
    <source>
        <dbReference type="Proteomes" id="UP000663852"/>
    </source>
</evidence>
<dbReference type="Pfam" id="PF03359">
    <property type="entry name" value="GKAP"/>
    <property type="match status" value="1"/>
</dbReference>
<organism evidence="3 4">
    <name type="scientific">Adineta ricciae</name>
    <name type="common">Rotifer</name>
    <dbReference type="NCBI Taxonomy" id="249248"/>
    <lineage>
        <taxon>Eukaryota</taxon>
        <taxon>Metazoa</taxon>
        <taxon>Spiralia</taxon>
        <taxon>Gnathifera</taxon>
        <taxon>Rotifera</taxon>
        <taxon>Eurotatoria</taxon>
        <taxon>Bdelloidea</taxon>
        <taxon>Adinetida</taxon>
        <taxon>Adinetidae</taxon>
        <taxon>Adineta</taxon>
    </lineage>
</organism>
<accession>A0A813T9G1</accession>
<sequence length="1185" mass="133442">MSDVAITNQLPPRTSSSTRWPRKWSTLGGRSTSTSTTVIPTNDTDVANETPSKTNGHHRHSTSLLRKASTISRSNGTPAAADEVSSPSLKKSRSLMNVLRSKLNSPAVIRRFRSKSRENHKQTVIEVNGHSTNERSPSPPAQQVKQTNDEEVITTTRKSRKRDPSPMRRLANRISQLTRHQSTTAYERQKKSPTKSATNDAISKTPSPTHNKDKVDHINACYDEIRAKYFNKNNSTQRNSAEIDHQNRSLLSNDTSTDSPRVPSPILPDDPLLQARKQANLKLNCLLSGYTLTTPFSDHEKSFGRNDLFKFNHYYDVGKRKYDWNSTNANNQLFSSLRARPISKSIDSFRPLNAKEDEVPITLEKMNFVDNDRLVRTENHQEDVPKVLAANNAVIGQQDHVLNKSEANSSNSYVTQAVPVDNNTFVTSIPTNSIDSNENNTTVTDRDEEFEQNFLRAVDRALGVVNKEEKHFTQPVTDEPIVENQPALDLVEMTERALSSINNLPDILSNGSNTKEQESNANNAAPISSEIIDRQEEVLNNEQSLKSSEVKMEEPTSIEQSPVIAEDKHEQPVNVEPALIFTEEKHEEPVITEQPPTNIDEKHTEPNINEQSSTIVKEEKHDDTILVEQPMIVPEEKHDELPKVDEAPVFAEDKYAEPNINEQLLDVVPVEQSSVISEEKHDELPNADEAPVFAEDKYTEPNINEQLSAVVEHEKHDDAVPVEQSSVVSEEKHDELPKADATSVFAEDKYDEPSINEQPLTVVEDKCDNAIPVEPTPTVLEEKNDEPSTYEQSLVIVEEKHEETTIAEQPSADIDEKHEELAETNEISISAEEKHSDAIDAEQPPIIIEDKHEEPIIDGQSSTIVEEKHDNYSNVEHSSVIIEEKHDEPITTDQVSISTEEKHNESTNVEQPAITEEEKHEESINAEQSPIVNEEKYDTEQSSAVIEEKHDDSLPVEQPTIAIEKDHVEPINSDVNNEEISSLIDDLLQKTEHLLVEECKNGQTFLAKLDDEENIIKSRADSYNNLVGLDDNRLSEDVRTDINAVIGEVNLLLRGKLKQFRGLCQANVTKSTSGEPIPLDSDLEGFWDITYPLIDKVKEKFAKLDMRKAKQWAPVEEYDPNDINNRPRVLDDRLKQLQPQQNKSSKIPVTKSANDDLKKLIQERRKAAANSANQNHDVEIFVAPK</sequence>